<dbReference type="PROSITE" id="PS00108">
    <property type="entry name" value="PROTEIN_KINASE_ST"/>
    <property type="match status" value="1"/>
</dbReference>
<feature type="active site" description="Proton acceptor" evidence="6">
    <location>
        <position position="515"/>
    </location>
</feature>
<sequence>MTRLHLNTNRIPQVPPQCSLIMGEHDGPLTLEGTPPPIALPAGQEPTATSIQSNTTVYTDTKHNDTTHPDLASRNTAAVSHNAELPVIGPSGLAPSLPVLASRPHIRTPSAAGLQLQTDLPLYATTATTAPRESPNTPTIVESRAEGYLRSSATAPIATQGGNLRSALSTASMTSSLSPGSALSSPALNALADITPLPSPLVVSDSPGPWMRARPESRGSTSVTRDDSFAMLGNGTLSPSPSKKKKGYQGLMPAAIEAAAANMQTHQKTESGHGRNRSISEFVPEAIHNMRPRHATVSNVTLGQIPLEPHLHREEYLAAQRGLLHAPATAPASLPTPPASNRSVTESEEEETQEEERNIEYLTVRQGPQNRKKLWRPVRQLGQGTFSKVLLATSEKLAAKDPLDEATLDPRKLVAIKVVEHGPAGGADEERVELSLKREVEMLRSVSHPSLVHLRAFDHDDSQALLVLTYCAGGDLFEVASEHRDILNADLVQRIFAELVGAVRYLHTQLIVHRDIKLENVLLNIPVATVPLIKQPQSHPYPLITLTDLGLSRRIPAPPASPLLTTRCGSEDYAAPEILLGQPYDGRSTDAWALGVLLYALMEGRLPFDPPPGKVSSRSRAAHRIARCDWVWCQFGDQDGEWDSERGKAWEGARICVEGLLKKVTRGRKPLEEIESTEWVKAGVTVEGGLKMRVEDKDGDEDLGYVEAR</sequence>
<gene>
    <name evidence="11" type="ORF">AOQ84DRAFT_101756</name>
</gene>
<dbReference type="EMBL" id="KV750353">
    <property type="protein sequence ID" value="OCL05217.1"/>
    <property type="molecule type" value="Genomic_DNA"/>
</dbReference>
<keyword evidence="4 11" id="KW-0418">Kinase</keyword>
<evidence type="ECO:0000256" key="7">
    <source>
        <dbReference type="PIRSR" id="PIRSR630616-2"/>
    </source>
</evidence>
<dbReference type="PANTHER" id="PTHR24350">
    <property type="entry name" value="SERINE/THREONINE-PROTEIN KINASE IAL-RELATED"/>
    <property type="match status" value="1"/>
</dbReference>
<protein>
    <submittedName>
        <fullName evidence="11">Kinase-like protein</fullName>
    </submittedName>
</protein>
<dbReference type="InterPro" id="IPR011009">
    <property type="entry name" value="Kinase-like_dom_sf"/>
</dbReference>
<feature type="binding site" evidence="7">
    <location>
        <position position="417"/>
    </location>
    <ligand>
        <name>ATP</name>
        <dbReference type="ChEBI" id="CHEBI:30616"/>
    </ligand>
</feature>
<dbReference type="Pfam" id="PF00069">
    <property type="entry name" value="Pkinase"/>
    <property type="match status" value="1"/>
</dbReference>
<feature type="region of interest" description="Disordered" evidence="9">
    <location>
        <begin position="327"/>
        <end position="358"/>
    </location>
</feature>
<evidence type="ECO:0000313" key="11">
    <source>
        <dbReference type="EMBL" id="OCL05217.1"/>
    </source>
</evidence>
<dbReference type="Proteomes" id="UP000250140">
    <property type="component" value="Unassembled WGS sequence"/>
</dbReference>
<evidence type="ECO:0000256" key="9">
    <source>
        <dbReference type="SAM" id="MobiDB-lite"/>
    </source>
</evidence>
<organism evidence="11 12">
    <name type="scientific">Glonium stellatum</name>
    <dbReference type="NCBI Taxonomy" id="574774"/>
    <lineage>
        <taxon>Eukaryota</taxon>
        <taxon>Fungi</taxon>
        <taxon>Dikarya</taxon>
        <taxon>Ascomycota</taxon>
        <taxon>Pezizomycotina</taxon>
        <taxon>Dothideomycetes</taxon>
        <taxon>Pleosporomycetidae</taxon>
        <taxon>Gloniales</taxon>
        <taxon>Gloniaceae</taxon>
        <taxon>Glonium</taxon>
    </lineage>
</organism>
<dbReference type="GO" id="GO:0005524">
    <property type="term" value="F:ATP binding"/>
    <property type="evidence" value="ECO:0007669"/>
    <property type="project" value="UniProtKB-KW"/>
</dbReference>
<keyword evidence="2" id="KW-0808">Transferase</keyword>
<evidence type="ECO:0000256" key="3">
    <source>
        <dbReference type="ARBA" id="ARBA00022741"/>
    </source>
</evidence>
<evidence type="ECO:0000256" key="5">
    <source>
        <dbReference type="ARBA" id="ARBA00022840"/>
    </source>
</evidence>
<dbReference type="FunFam" id="1.10.510.10:FF:000640">
    <property type="entry name" value="Serine/threonine-protein kinase PRR1"/>
    <property type="match status" value="1"/>
</dbReference>
<dbReference type="SMART" id="SM00220">
    <property type="entry name" value="S_TKc"/>
    <property type="match status" value="1"/>
</dbReference>
<evidence type="ECO:0000313" key="12">
    <source>
        <dbReference type="Proteomes" id="UP000250140"/>
    </source>
</evidence>
<evidence type="ECO:0000256" key="1">
    <source>
        <dbReference type="ARBA" id="ARBA00022527"/>
    </source>
</evidence>
<feature type="cross-link" description="Glycyl lysine isopeptide (Lys-Gly) (interchain with G-Cter in SUMO2)" evidence="8">
    <location>
        <position position="517"/>
    </location>
</feature>
<dbReference type="SUPFAM" id="SSF56112">
    <property type="entry name" value="Protein kinase-like (PK-like)"/>
    <property type="match status" value="1"/>
</dbReference>
<dbReference type="Gene3D" id="1.10.510.10">
    <property type="entry name" value="Transferase(Phosphotransferase) domain 1"/>
    <property type="match status" value="1"/>
</dbReference>
<evidence type="ECO:0000256" key="6">
    <source>
        <dbReference type="PIRSR" id="PIRSR630616-1"/>
    </source>
</evidence>
<dbReference type="PROSITE" id="PS50011">
    <property type="entry name" value="PROTEIN_KINASE_DOM"/>
    <property type="match status" value="1"/>
</dbReference>
<proteinExistence type="predicted"/>
<evidence type="ECO:0000256" key="2">
    <source>
        <dbReference type="ARBA" id="ARBA00022679"/>
    </source>
</evidence>
<dbReference type="GO" id="GO:0004674">
    <property type="term" value="F:protein serine/threonine kinase activity"/>
    <property type="evidence" value="ECO:0007669"/>
    <property type="project" value="UniProtKB-KW"/>
</dbReference>
<feature type="domain" description="Protein kinase" evidence="10">
    <location>
        <begin position="375"/>
        <end position="680"/>
    </location>
</feature>
<dbReference type="InterPro" id="IPR008271">
    <property type="entry name" value="Ser/Thr_kinase_AS"/>
</dbReference>
<evidence type="ECO:0000256" key="4">
    <source>
        <dbReference type="ARBA" id="ARBA00022777"/>
    </source>
</evidence>
<name>A0A8E2EUL9_9PEZI</name>
<keyword evidence="5 7" id="KW-0067">ATP-binding</keyword>
<evidence type="ECO:0000256" key="8">
    <source>
        <dbReference type="PIRSR" id="PIRSR630616-3"/>
    </source>
</evidence>
<keyword evidence="12" id="KW-1185">Reference proteome</keyword>
<keyword evidence="1" id="KW-0723">Serine/threonine-protein kinase</keyword>
<feature type="binding site" evidence="7">
    <location>
        <position position="548"/>
    </location>
    <ligand>
        <name>ATP</name>
        <dbReference type="ChEBI" id="CHEBI:30616"/>
    </ligand>
</feature>
<dbReference type="AlphaFoldDB" id="A0A8E2EUL9"/>
<dbReference type="OrthoDB" id="410920at2759"/>
<feature type="binding site" evidence="7">
    <location>
        <begin position="519"/>
        <end position="520"/>
    </location>
    <ligand>
        <name>ATP</name>
        <dbReference type="ChEBI" id="CHEBI:30616"/>
    </ligand>
</feature>
<dbReference type="InterPro" id="IPR000719">
    <property type="entry name" value="Prot_kinase_dom"/>
</dbReference>
<keyword evidence="3 7" id="KW-0547">Nucleotide-binding</keyword>
<accession>A0A8E2EUL9</accession>
<evidence type="ECO:0000259" key="10">
    <source>
        <dbReference type="PROSITE" id="PS50011"/>
    </source>
</evidence>
<feature type="region of interest" description="Disordered" evidence="9">
    <location>
        <begin position="205"/>
        <end position="247"/>
    </location>
</feature>
<reference evidence="11 12" key="1">
    <citation type="journal article" date="2016" name="Nat. Commun.">
        <title>Ectomycorrhizal ecology is imprinted in the genome of the dominant symbiotic fungus Cenococcum geophilum.</title>
        <authorList>
            <consortium name="DOE Joint Genome Institute"/>
            <person name="Peter M."/>
            <person name="Kohler A."/>
            <person name="Ohm R.A."/>
            <person name="Kuo A."/>
            <person name="Krutzmann J."/>
            <person name="Morin E."/>
            <person name="Arend M."/>
            <person name="Barry K.W."/>
            <person name="Binder M."/>
            <person name="Choi C."/>
            <person name="Clum A."/>
            <person name="Copeland A."/>
            <person name="Grisel N."/>
            <person name="Haridas S."/>
            <person name="Kipfer T."/>
            <person name="LaButti K."/>
            <person name="Lindquist E."/>
            <person name="Lipzen A."/>
            <person name="Maire R."/>
            <person name="Meier B."/>
            <person name="Mihaltcheva S."/>
            <person name="Molinier V."/>
            <person name="Murat C."/>
            <person name="Poggeler S."/>
            <person name="Quandt C.A."/>
            <person name="Sperisen C."/>
            <person name="Tritt A."/>
            <person name="Tisserant E."/>
            <person name="Crous P.W."/>
            <person name="Henrissat B."/>
            <person name="Nehls U."/>
            <person name="Egli S."/>
            <person name="Spatafora J.W."/>
            <person name="Grigoriev I.V."/>
            <person name="Martin F.M."/>
        </authorList>
    </citation>
    <scope>NUCLEOTIDE SEQUENCE [LARGE SCALE GENOMIC DNA]</scope>
    <source>
        <strain evidence="11 12">CBS 207.34</strain>
    </source>
</reference>
<dbReference type="InterPro" id="IPR030616">
    <property type="entry name" value="Aur-like"/>
</dbReference>